<dbReference type="HOGENOM" id="CLU_029601_0_3_10"/>
<feature type="domain" description="Smf/DprA SLOG" evidence="2">
    <location>
        <begin position="92"/>
        <end position="302"/>
    </location>
</feature>
<comment type="similarity">
    <text evidence="1">Belongs to the DprA/Smf family.</text>
</comment>
<dbReference type="InterPro" id="IPR010994">
    <property type="entry name" value="RuvA_2-like"/>
</dbReference>
<protein>
    <submittedName>
        <fullName evidence="4">DNA protecting protein DprA</fullName>
    </submittedName>
</protein>
<dbReference type="SUPFAM" id="SSF47781">
    <property type="entry name" value="RuvA domain 2-like"/>
    <property type="match status" value="1"/>
</dbReference>
<evidence type="ECO:0000259" key="2">
    <source>
        <dbReference type="Pfam" id="PF02481"/>
    </source>
</evidence>
<dbReference type="Pfam" id="PF17782">
    <property type="entry name" value="WHD_DprA"/>
    <property type="match status" value="1"/>
</dbReference>
<dbReference type="Gene3D" id="1.10.10.10">
    <property type="entry name" value="Winged helix-like DNA-binding domain superfamily/Winged helix DNA-binding domain"/>
    <property type="match status" value="1"/>
</dbReference>
<evidence type="ECO:0000256" key="1">
    <source>
        <dbReference type="ARBA" id="ARBA00006525"/>
    </source>
</evidence>
<organism evidence="4 5">
    <name type="scientific">Chlorobium phaeobacteroides (strain DSM 266 / SMG 266 / 2430)</name>
    <dbReference type="NCBI Taxonomy" id="290317"/>
    <lineage>
        <taxon>Bacteria</taxon>
        <taxon>Pseudomonadati</taxon>
        <taxon>Chlorobiota</taxon>
        <taxon>Chlorobiia</taxon>
        <taxon>Chlorobiales</taxon>
        <taxon>Chlorobiaceae</taxon>
        <taxon>Chlorobium/Pelodictyon group</taxon>
        <taxon>Chlorobium</taxon>
    </lineage>
</organism>
<dbReference type="InterPro" id="IPR041614">
    <property type="entry name" value="DprA_WH"/>
</dbReference>
<dbReference type="OrthoDB" id="9785707at2"/>
<dbReference type="InterPro" id="IPR057666">
    <property type="entry name" value="DrpA_SLOG"/>
</dbReference>
<dbReference type="PANTHER" id="PTHR43022:SF1">
    <property type="entry name" value="PROTEIN SMF"/>
    <property type="match status" value="1"/>
</dbReference>
<dbReference type="GO" id="GO:0009294">
    <property type="term" value="P:DNA-mediated transformation"/>
    <property type="evidence" value="ECO:0007669"/>
    <property type="project" value="InterPro"/>
</dbReference>
<evidence type="ECO:0000313" key="4">
    <source>
        <dbReference type="EMBL" id="ABL64442.1"/>
    </source>
</evidence>
<gene>
    <name evidence="4" type="ordered locus">Cpha266_0383</name>
</gene>
<dbReference type="eggNOG" id="COG0758">
    <property type="taxonomic scope" value="Bacteria"/>
</dbReference>
<sequence length="381" mass="40843">MSATPGCDSRILLLTLSQIPGIGPARINAIVSNLGSDISVLDATEGTFQHIPGIGVPLAKEIVSFLGNRQKRLAALEAADEQMLRLERYNAKLLTITDTEYPRLLREITDPPPYLFVRGNLPGNHEPGIAIVGTRRASAYGKQAAAKFSGELALQGFPIVSGLAYGIDMVAHTASIGSGGKTIAVVATGVDTIYTDPRGKVWPGIVENGAIISEEWIGSNLVPAKFPKRNRIISGITLGTLVVESDRNGGSLITASFALEQNREVFAVPGSIFSHTSRGTNMLIQLGQAKAALCVDDIISEVAPQSSRENIPRQNPIALDMHLSAEELNVLAIMGKESVHIDTIASKTGLDVSTLLVRLFELEMKRAVIQHPGQFFQNRHS</sequence>
<dbReference type="Pfam" id="PF14520">
    <property type="entry name" value="HHH_5"/>
    <property type="match status" value="1"/>
</dbReference>
<dbReference type="AlphaFoldDB" id="A1BDG5"/>
<dbReference type="KEGG" id="cph:Cpha266_0383"/>
<dbReference type="NCBIfam" id="TIGR00732">
    <property type="entry name" value="dprA"/>
    <property type="match status" value="1"/>
</dbReference>
<proteinExistence type="inferred from homology"/>
<accession>A1BDG5</accession>
<dbReference type="PANTHER" id="PTHR43022">
    <property type="entry name" value="PROTEIN SMF"/>
    <property type="match status" value="1"/>
</dbReference>
<dbReference type="Pfam" id="PF02481">
    <property type="entry name" value="DNA_processg_A"/>
    <property type="match status" value="1"/>
</dbReference>
<dbReference type="Gene3D" id="3.40.50.450">
    <property type="match status" value="1"/>
</dbReference>
<evidence type="ECO:0000259" key="3">
    <source>
        <dbReference type="Pfam" id="PF17782"/>
    </source>
</evidence>
<keyword evidence="5" id="KW-1185">Reference proteome</keyword>
<dbReference type="InterPro" id="IPR003488">
    <property type="entry name" value="DprA"/>
</dbReference>
<dbReference type="SUPFAM" id="SSF102405">
    <property type="entry name" value="MCP/YpsA-like"/>
    <property type="match status" value="1"/>
</dbReference>
<name>A1BDG5_CHLPD</name>
<dbReference type="RefSeq" id="WP_011744275.1">
    <property type="nucleotide sequence ID" value="NC_008639.1"/>
</dbReference>
<dbReference type="EMBL" id="CP000492">
    <property type="protein sequence ID" value="ABL64442.1"/>
    <property type="molecule type" value="Genomic_DNA"/>
</dbReference>
<feature type="domain" description="DprA winged helix" evidence="3">
    <location>
        <begin position="322"/>
        <end position="374"/>
    </location>
</feature>
<reference evidence="4 5" key="1">
    <citation type="submission" date="2006-12" db="EMBL/GenBank/DDBJ databases">
        <title>Complete sequence of Chlorobium phaeobacteroides DSM 266.</title>
        <authorList>
            <consortium name="US DOE Joint Genome Institute"/>
            <person name="Copeland A."/>
            <person name="Lucas S."/>
            <person name="Lapidus A."/>
            <person name="Barry K."/>
            <person name="Detter J.C."/>
            <person name="Glavina del Rio T."/>
            <person name="Hammon N."/>
            <person name="Israni S."/>
            <person name="Pitluck S."/>
            <person name="Goltsman E."/>
            <person name="Schmutz J."/>
            <person name="Larimer F."/>
            <person name="Land M."/>
            <person name="Hauser L."/>
            <person name="Mikhailova N."/>
            <person name="Li T."/>
            <person name="Overmann J."/>
            <person name="Bryant D.A."/>
            <person name="Richardson P."/>
        </authorList>
    </citation>
    <scope>NUCLEOTIDE SEQUENCE [LARGE SCALE GENOMIC DNA]</scope>
    <source>
        <strain evidence="4 5">DSM 266</strain>
    </source>
</reference>
<evidence type="ECO:0000313" key="5">
    <source>
        <dbReference type="Proteomes" id="UP000008701"/>
    </source>
</evidence>
<dbReference type="Proteomes" id="UP000008701">
    <property type="component" value="Chromosome"/>
</dbReference>
<dbReference type="InterPro" id="IPR036388">
    <property type="entry name" value="WH-like_DNA-bd_sf"/>
</dbReference>
<dbReference type="STRING" id="290317.Cpha266_0383"/>